<gene>
    <name evidence="2" type="ORF">GIL414_LOCUS15887</name>
</gene>
<evidence type="ECO:0000313" key="2">
    <source>
        <dbReference type="EMBL" id="CAF4077828.1"/>
    </source>
</evidence>
<dbReference type="Pfam" id="PF01370">
    <property type="entry name" value="Epimerase"/>
    <property type="match status" value="1"/>
</dbReference>
<dbReference type="InterPro" id="IPR036291">
    <property type="entry name" value="NAD(P)-bd_dom_sf"/>
</dbReference>
<accession>A0A8S2Q4J4</accession>
<feature type="domain" description="NAD-dependent epimerase/dehydratase" evidence="1">
    <location>
        <begin position="5"/>
        <end position="41"/>
    </location>
</feature>
<evidence type="ECO:0000259" key="1">
    <source>
        <dbReference type="Pfam" id="PF01370"/>
    </source>
</evidence>
<protein>
    <recommendedName>
        <fullName evidence="1">NAD-dependent epimerase/dehydratase domain-containing protein</fullName>
    </recommendedName>
</protein>
<comment type="caution">
    <text evidence="2">The sequence shown here is derived from an EMBL/GenBank/DDBJ whole genome shotgun (WGS) entry which is preliminary data.</text>
</comment>
<dbReference type="SUPFAM" id="SSF51735">
    <property type="entry name" value="NAD(P)-binding Rossmann-fold domains"/>
    <property type="match status" value="1"/>
</dbReference>
<dbReference type="EMBL" id="CAJOBJ010007106">
    <property type="protein sequence ID" value="CAF4077828.1"/>
    <property type="molecule type" value="Genomic_DNA"/>
</dbReference>
<sequence length="102" mass="11309">MSKTILVTGANSFIGTWIVQDLLEKGYNVRGTVRSQAKEAQVLDGVSKDYHIGIKGQSLPDHYEIDSSKAKKDLGITFIPLKKTMEDLIVQLADLQTMLEQS</sequence>
<dbReference type="Gene3D" id="3.40.50.720">
    <property type="entry name" value="NAD(P)-binding Rossmann-like Domain"/>
    <property type="match status" value="1"/>
</dbReference>
<dbReference type="Proteomes" id="UP000681720">
    <property type="component" value="Unassembled WGS sequence"/>
</dbReference>
<organism evidence="2 3">
    <name type="scientific">Rotaria magnacalcarata</name>
    <dbReference type="NCBI Taxonomy" id="392030"/>
    <lineage>
        <taxon>Eukaryota</taxon>
        <taxon>Metazoa</taxon>
        <taxon>Spiralia</taxon>
        <taxon>Gnathifera</taxon>
        <taxon>Rotifera</taxon>
        <taxon>Eurotatoria</taxon>
        <taxon>Bdelloidea</taxon>
        <taxon>Philodinida</taxon>
        <taxon>Philodinidae</taxon>
        <taxon>Rotaria</taxon>
    </lineage>
</organism>
<dbReference type="InterPro" id="IPR001509">
    <property type="entry name" value="Epimerase_deHydtase"/>
</dbReference>
<reference evidence="2" key="1">
    <citation type="submission" date="2021-02" db="EMBL/GenBank/DDBJ databases">
        <authorList>
            <person name="Nowell W R."/>
        </authorList>
    </citation>
    <scope>NUCLEOTIDE SEQUENCE</scope>
</reference>
<dbReference type="AlphaFoldDB" id="A0A8S2Q4J4"/>
<name>A0A8S2Q4J4_9BILA</name>
<evidence type="ECO:0000313" key="3">
    <source>
        <dbReference type="Proteomes" id="UP000681720"/>
    </source>
</evidence>
<proteinExistence type="predicted"/>